<dbReference type="RefSeq" id="WP_321534412.1">
    <property type="nucleotide sequence ID" value="NZ_JARGDL010000001.1"/>
</dbReference>
<evidence type="ECO:0000256" key="1">
    <source>
        <dbReference type="ARBA" id="ARBA00022737"/>
    </source>
</evidence>
<dbReference type="InterPro" id="IPR046348">
    <property type="entry name" value="SIS_dom_sf"/>
</dbReference>
<reference evidence="3" key="1">
    <citation type="submission" date="2023-03" db="EMBL/GenBank/DDBJ databases">
        <title>Stygiobacter electus gen. nov., sp. nov., facultatively anaerobic thermotolerant bacterium of the class Ignavibacteria from a well of Yessentuki mineral water deposit.</title>
        <authorList>
            <person name="Podosokorskaya O.A."/>
            <person name="Elcheninov A.G."/>
            <person name="Petrova N.F."/>
            <person name="Zavarzina D.G."/>
            <person name="Kublanov I.V."/>
            <person name="Merkel A.Y."/>
        </authorList>
    </citation>
    <scope>NUCLEOTIDE SEQUENCE</scope>
    <source>
        <strain evidence="3">09-Me</strain>
    </source>
</reference>
<evidence type="ECO:0000313" key="4">
    <source>
        <dbReference type="Proteomes" id="UP001221302"/>
    </source>
</evidence>
<dbReference type="PROSITE" id="PS51464">
    <property type="entry name" value="SIS"/>
    <property type="match status" value="2"/>
</dbReference>
<dbReference type="AlphaFoldDB" id="A0AAE3NXP8"/>
<evidence type="ECO:0000313" key="3">
    <source>
        <dbReference type="EMBL" id="MDF1610647.1"/>
    </source>
</evidence>
<keyword evidence="4" id="KW-1185">Reference proteome</keyword>
<dbReference type="InterPro" id="IPR001347">
    <property type="entry name" value="SIS_dom"/>
</dbReference>
<gene>
    <name evidence="3" type="ORF">P0M35_00665</name>
</gene>
<dbReference type="SUPFAM" id="SSF53697">
    <property type="entry name" value="SIS domain"/>
    <property type="match status" value="1"/>
</dbReference>
<organism evidence="3 4">
    <name type="scientific">Stygiobacter electus</name>
    <dbReference type="NCBI Taxonomy" id="3032292"/>
    <lineage>
        <taxon>Bacteria</taxon>
        <taxon>Pseudomonadati</taxon>
        <taxon>Ignavibacteriota</taxon>
        <taxon>Ignavibacteria</taxon>
        <taxon>Ignavibacteriales</taxon>
        <taxon>Melioribacteraceae</taxon>
        <taxon>Stygiobacter</taxon>
    </lineage>
</organism>
<dbReference type="CDD" id="cd05008">
    <property type="entry name" value="SIS_GlmS_GlmD_1"/>
    <property type="match status" value="1"/>
</dbReference>
<dbReference type="PANTHER" id="PTHR10937">
    <property type="entry name" value="GLUCOSAMINE--FRUCTOSE-6-PHOSPHATE AMINOTRANSFERASE, ISOMERIZING"/>
    <property type="match status" value="1"/>
</dbReference>
<dbReference type="GO" id="GO:0097367">
    <property type="term" value="F:carbohydrate derivative binding"/>
    <property type="evidence" value="ECO:0007669"/>
    <property type="project" value="InterPro"/>
</dbReference>
<keyword evidence="1" id="KW-0677">Repeat</keyword>
<dbReference type="PANTHER" id="PTHR10937:SF4">
    <property type="entry name" value="GLUCOSAMINE-6-PHOSPHATE DEAMINASE"/>
    <property type="match status" value="1"/>
</dbReference>
<feature type="domain" description="SIS" evidence="2">
    <location>
        <begin position="49"/>
        <end position="197"/>
    </location>
</feature>
<name>A0AAE3NXP8_9BACT</name>
<dbReference type="EMBL" id="JARGDL010000001">
    <property type="protein sequence ID" value="MDF1610647.1"/>
    <property type="molecule type" value="Genomic_DNA"/>
</dbReference>
<dbReference type="Gene3D" id="3.40.50.10490">
    <property type="entry name" value="Glucose-6-phosphate isomerase like protein, domain 1"/>
    <property type="match status" value="2"/>
</dbReference>
<sequence>MLSERFNNYLLSEKFYTEKEIFNQPETWIRVWENFKKNKSELRKFFENIIVKEKNDFSIILTGAGTSAYIGDVLLGIFSLNFNNPISAVATTDIITHPEFYFNHKKKYLLISFARSGNSPESSQAINLAEKFAEKIYHLIITCSENSSLVQTVADKKHFNLFMPAEAEDKGLAMTSSFTSMLLTGLLISKIYKDENLDIQMDLIYKYAKRIISFYSKELRKVSSLDFKRAVFLGSGMLKGVARESHLKLQELTDGRVICKYDSFLGFRHGPKAVIDDTSLVVYLFSNNAYVNLYEMDLAKDLISTGKNLYSIGVMEQELDIDTDLKIILSDNSYKIQEEFLPLVSIIPAQLLGYYKSLSLGLNPDSPSRSGMIHRVVQGVRIYPYIEKTENIDDNRK</sequence>
<comment type="caution">
    <text evidence="3">The sequence shown here is derived from an EMBL/GenBank/DDBJ whole genome shotgun (WGS) entry which is preliminary data.</text>
</comment>
<dbReference type="Pfam" id="PF01380">
    <property type="entry name" value="SIS"/>
    <property type="match status" value="1"/>
</dbReference>
<proteinExistence type="predicted"/>
<evidence type="ECO:0000259" key="2">
    <source>
        <dbReference type="PROSITE" id="PS51464"/>
    </source>
</evidence>
<protein>
    <submittedName>
        <fullName evidence="3">SIS domain-containing protein</fullName>
    </submittedName>
</protein>
<dbReference type="Proteomes" id="UP001221302">
    <property type="component" value="Unassembled WGS sequence"/>
</dbReference>
<accession>A0AAE3NXP8</accession>
<dbReference type="InterPro" id="IPR035466">
    <property type="entry name" value="GlmS/AgaS_SIS"/>
</dbReference>
<dbReference type="GO" id="GO:1901135">
    <property type="term" value="P:carbohydrate derivative metabolic process"/>
    <property type="evidence" value="ECO:0007669"/>
    <property type="project" value="InterPro"/>
</dbReference>
<feature type="domain" description="SIS" evidence="2">
    <location>
        <begin position="215"/>
        <end position="367"/>
    </location>
</feature>